<dbReference type="PIR" id="G71131">
    <property type="entry name" value="G71131"/>
</dbReference>
<dbReference type="Proteomes" id="UP000000752">
    <property type="component" value="Chromosome"/>
</dbReference>
<name>O58550_PYRHO</name>
<dbReference type="SUPFAM" id="SSF52540">
    <property type="entry name" value="P-loop containing nucleoside triphosphate hydrolases"/>
    <property type="match status" value="1"/>
</dbReference>
<dbReference type="GO" id="GO:1900753">
    <property type="term" value="P:doxorubicin transport"/>
    <property type="evidence" value="ECO:0007669"/>
    <property type="project" value="InterPro"/>
</dbReference>
<evidence type="ECO:0000256" key="4">
    <source>
        <dbReference type="ARBA" id="ARBA00022741"/>
    </source>
</evidence>
<keyword evidence="11" id="KW-1185">Reference proteome</keyword>
<dbReference type="InterPro" id="IPR005894">
    <property type="entry name" value="DrrA"/>
</dbReference>
<evidence type="ECO:0000256" key="3">
    <source>
        <dbReference type="ARBA" id="ARBA00022475"/>
    </source>
</evidence>
<accession>O58550</accession>
<dbReference type="InterPro" id="IPR003439">
    <property type="entry name" value="ABC_transporter-like_ATP-bd"/>
</dbReference>
<evidence type="ECO:0000256" key="8">
    <source>
        <dbReference type="ARBA" id="ARBA00049985"/>
    </source>
</evidence>
<dbReference type="eggNOG" id="arCOG00194">
    <property type="taxonomic scope" value="Archaea"/>
</dbReference>
<keyword evidence="6" id="KW-1278">Translocase</keyword>
<dbReference type="FunFam" id="3.40.50.300:FF:000589">
    <property type="entry name" value="ABC transporter, ATP-binding subunit"/>
    <property type="match status" value="1"/>
</dbReference>
<dbReference type="GO" id="GO:0016887">
    <property type="term" value="F:ATP hydrolysis activity"/>
    <property type="evidence" value="ECO:0007669"/>
    <property type="project" value="InterPro"/>
</dbReference>
<keyword evidence="5 10" id="KW-0067">ATP-binding</keyword>
<keyword evidence="2" id="KW-0813">Transport</keyword>
<dbReference type="PROSITE" id="PS50893">
    <property type="entry name" value="ABC_TRANSPORTER_2"/>
    <property type="match status" value="1"/>
</dbReference>
<keyword evidence="7" id="KW-0472">Membrane</keyword>
<dbReference type="GO" id="GO:0005524">
    <property type="term" value="F:ATP binding"/>
    <property type="evidence" value="ECO:0007669"/>
    <property type="project" value="UniProtKB-KW"/>
</dbReference>
<dbReference type="SMART" id="SM00382">
    <property type="entry name" value="AAA"/>
    <property type="match status" value="1"/>
</dbReference>
<dbReference type="AlphaFoldDB" id="O58550"/>
<evidence type="ECO:0000256" key="5">
    <source>
        <dbReference type="ARBA" id="ARBA00022840"/>
    </source>
</evidence>
<keyword evidence="3" id="KW-1003">Cell membrane</keyword>
<dbReference type="InterPro" id="IPR050763">
    <property type="entry name" value="ABC_transporter_ATP-binding"/>
</dbReference>
<evidence type="ECO:0000313" key="10">
    <source>
        <dbReference type="EMBL" id="BAA29913.1"/>
    </source>
</evidence>
<reference evidence="10 11" key="1">
    <citation type="journal article" date="1998" name="DNA Res.">
        <title>Complete sequence and gene organization of the genome of a hyper-thermophilic archaebacterium, Pyrococcus horikoshii OT3.</title>
        <authorList>
            <person name="Kawarabayasi Y."/>
            <person name="Sawada M."/>
            <person name="Horikawa H."/>
            <person name="Haikawa Y."/>
            <person name="Hino Y."/>
            <person name="Yamamoto S."/>
            <person name="Sekine M."/>
            <person name="Baba S."/>
            <person name="Kosugi H."/>
            <person name="Hosoyama A."/>
            <person name="Nagai Y."/>
            <person name="Sakai M."/>
            <person name="Ogura K."/>
            <person name="Otuka R."/>
            <person name="Nakazawa H."/>
            <person name="Takamiya M."/>
            <person name="Ohfuku Y."/>
            <person name="Funahashi T."/>
            <person name="Tanaka T."/>
            <person name="Kudoh Y."/>
            <person name="Yamazaki J."/>
            <person name="Kushida N."/>
            <person name="Oguchi A."/>
            <person name="Aoki K."/>
            <person name="Nakamura Y."/>
            <person name="Robb T.F."/>
            <person name="Horikoshi K."/>
            <person name="Masuchi Y."/>
            <person name="Shizuya H."/>
            <person name="Kikuchi H."/>
        </authorList>
    </citation>
    <scope>NUCLEOTIDE SEQUENCE [LARGE SCALE GENOMIC DNA]</scope>
    <source>
        <strain evidence="11">ATCC 700860 / DSM 12428 / JCM 9974 / NBRC 100139 / OT-3</strain>
    </source>
</reference>
<dbReference type="STRING" id="70601.gene:9377770"/>
<evidence type="ECO:0000256" key="7">
    <source>
        <dbReference type="ARBA" id="ARBA00023136"/>
    </source>
</evidence>
<dbReference type="KEGG" id="pho:PH0820"/>
<dbReference type="Gene3D" id="3.40.50.300">
    <property type="entry name" value="P-loop containing nucleotide triphosphate hydrolases"/>
    <property type="match status" value="1"/>
</dbReference>
<gene>
    <name evidence="10" type="ordered locus">PH0820</name>
</gene>
<dbReference type="InterPro" id="IPR027417">
    <property type="entry name" value="P-loop_NTPase"/>
</dbReference>
<dbReference type="PROSITE" id="PS00211">
    <property type="entry name" value="ABC_TRANSPORTER_1"/>
    <property type="match status" value="1"/>
</dbReference>
<protein>
    <submittedName>
        <fullName evidence="10">312aa long hypothetical ATP-binding protein</fullName>
    </submittedName>
</protein>
<dbReference type="GO" id="GO:0043215">
    <property type="term" value="P:daunorubicin transport"/>
    <property type="evidence" value="ECO:0007669"/>
    <property type="project" value="InterPro"/>
</dbReference>
<keyword evidence="4" id="KW-0547">Nucleotide-binding</keyword>
<evidence type="ECO:0000313" key="11">
    <source>
        <dbReference type="Proteomes" id="UP000000752"/>
    </source>
</evidence>
<dbReference type="NCBIfam" id="TIGR01188">
    <property type="entry name" value="drrA"/>
    <property type="match status" value="1"/>
</dbReference>
<organism evidence="10 11">
    <name type="scientific">Pyrococcus horikoshii (strain ATCC 700860 / DSM 12428 / JCM 9974 / NBRC 100139 / OT-3)</name>
    <dbReference type="NCBI Taxonomy" id="70601"/>
    <lineage>
        <taxon>Archaea</taxon>
        <taxon>Methanobacteriati</taxon>
        <taxon>Methanobacteriota</taxon>
        <taxon>Thermococci</taxon>
        <taxon>Thermococcales</taxon>
        <taxon>Thermococcaceae</taxon>
        <taxon>Pyrococcus</taxon>
    </lineage>
</organism>
<dbReference type="InterPro" id="IPR017871">
    <property type="entry name" value="ABC_transporter-like_CS"/>
</dbReference>
<comment type="similarity">
    <text evidence="8">Belongs to the ABC transporter superfamily. Drug exporter-1 (DrugE1) (TC 3.A.1.105) family.</text>
</comment>
<dbReference type="PANTHER" id="PTHR42711:SF5">
    <property type="entry name" value="ABC TRANSPORTER ATP-BINDING PROTEIN NATA"/>
    <property type="match status" value="1"/>
</dbReference>
<sequence>MIKMNVVIEAINLTKYYGNFPAVRGVTFSVNEGEVFGFLGPNGAGKTTTIRMLTGVLKPTSGQVRVLGYDMTREPEKLKARQRMGIVPEMANPYIDLTAMQNLKLMGELYGLPKWEIEKRSIELLKLFELYEKRNIKVRGFSKGMRQRLVLAMAMIADPELYFLDEPTSGLDVISARIIKDIIRDEKKAGKTIFLTTHNMNDANELCERIGIIRKGKLVAIDTPEGLKRLTKEHLSVEVSLKPMMFDPSVLSSALRVERLGDKVKIYTNDPDKTVKEIVEYAKERKLKIVSIRTLSPSLEDVFVEIIGGKND</sequence>
<dbReference type="GO" id="GO:0005886">
    <property type="term" value="C:plasma membrane"/>
    <property type="evidence" value="ECO:0007669"/>
    <property type="project" value="UniProtKB-SubCell"/>
</dbReference>
<dbReference type="EMBL" id="BA000001">
    <property type="protein sequence ID" value="BAA29913.1"/>
    <property type="molecule type" value="Genomic_DNA"/>
</dbReference>
<evidence type="ECO:0000259" key="9">
    <source>
        <dbReference type="PROSITE" id="PS50893"/>
    </source>
</evidence>
<dbReference type="InterPro" id="IPR003593">
    <property type="entry name" value="AAA+_ATPase"/>
</dbReference>
<dbReference type="EnsemblBacteria" id="BAA29913">
    <property type="protein sequence ID" value="BAA29913"/>
    <property type="gene ID" value="BAA29913"/>
</dbReference>
<evidence type="ECO:0000256" key="1">
    <source>
        <dbReference type="ARBA" id="ARBA00004413"/>
    </source>
</evidence>
<feature type="domain" description="ABC transporter" evidence="9">
    <location>
        <begin position="8"/>
        <end position="240"/>
    </location>
</feature>
<proteinExistence type="inferred from homology"/>
<dbReference type="PANTHER" id="PTHR42711">
    <property type="entry name" value="ABC TRANSPORTER ATP-BINDING PROTEIN"/>
    <property type="match status" value="1"/>
</dbReference>
<comment type="subcellular location">
    <subcellularLocation>
        <location evidence="1">Cell membrane</location>
        <topology evidence="1">Peripheral membrane protein</topology>
        <orientation evidence="1">Cytoplasmic side</orientation>
    </subcellularLocation>
</comment>
<dbReference type="Pfam" id="PF00005">
    <property type="entry name" value="ABC_tran"/>
    <property type="match status" value="1"/>
</dbReference>
<evidence type="ECO:0000256" key="6">
    <source>
        <dbReference type="ARBA" id="ARBA00022967"/>
    </source>
</evidence>
<evidence type="ECO:0000256" key="2">
    <source>
        <dbReference type="ARBA" id="ARBA00022448"/>
    </source>
</evidence>